<gene>
    <name evidence="1" type="ORF">ACFSW5_25125</name>
</gene>
<proteinExistence type="predicted"/>
<organism evidence="1 2">
    <name type="scientific">Paenibacillus thailandensis</name>
    <dbReference type="NCBI Taxonomy" id="393250"/>
    <lineage>
        <taxon>Bacteria</taxon>
        <taxon>Bacillati</taxon>
        <taxon>Bacillota</taxon>
        <taxon>Bacilli</taxon>
        <taxon>Bacillales</taxon>
        <taxon>Paenibacillaceae</taxon>
        <taxon>Paenibacillus</taxon>
    </lineage>
</organism>
<dbReference type="RefSeq" id="WP_379279702.1">
    <property type="nucleotide sequence ID" value="NZ_JBHUGT010000011.1"/>
</dbReference>
<dbReference type="EMBL" id="JBHUMY010000043">
    <property type="protein sequence ID" value="MFD2663526.1"/>
    <property type="molecule type" value="Genomic_DNA"/>
</dbReference>
<evidence type="ECO:0000313" key="2">
    <source>
        <dbReference type="Proteomes" id="UP001597493"/>
    </source>
</evidence>
<evidence type="ECO:0000313" key="1">
    <source>
        <dbReference type="EMBL" id="MFD2663526.1"/>
    </source>
</evidence>
<protein>
    <submittedName>
        <fullName evidence="1">Uncharacterized protein</fullName>
    </submittedName>
</protein>
<sequence length="199" mass="21556">MKKKRVISVALALSISLVVGSVAGIAWSRFEQQSAAHSDLSINSSSDTLEEEFWNVDLIVQGIVISEGETFKKASGITTKADSSFDVTPATIQVNKVLYGNTDESTITFLQHGSDKDLKASKKFVEKGKEVILILTKTSSGAYWSYNFEDGIWKVANGKVTSDSASELLQSADKAATQGQDINSFIKKIVKAANNKVEK</sequence>
<accession>A0ABW5R4W7</accession>
<keyword evidence="2" id="KW-1185">Reference proteome</keyword>
<comment type="caution">
    <text evidence="1">The sequence shown here is derived from an EMBL/GenBank/DDBJ whole genome shotgun (WGS) entry which is preliminary data.</text>
</comment>
<name>A0ABW5R4W7_9BACL</name>
<reference evidence="2" key="1">
    <citation type="journal article" date="2019" name="Int. J. Syst. Evol. Microbiol.">
        <title>The Global Catalogue of Microorganisms (GCM) 10K type strain sequencing project: providing services to taxonomists for standard genome sequencing and annotation.</title>
        <authorList>
            <consortium name="The Broad Institute Genomics Platform"/>
            <consortium name="The Broad Institute Genome Sequencing Center for Infectious Disease"/>
            <person name="Wu L."/>
            <person name="Ma J."/>
        </authorList>
    </citation>
    <scope>NUCLEOTIDE SEQUENCE [LARGE SCALE GENOMIC DNA]</scope>
    <source>
        <strain evidence="2">TISTR 1827</strain>
    </source>
</reference>
<dbReference type="Proteomes" id="UP001597493">
    <property type="component" value="Unassembled WGS sequence"/>
</dbReference>